<dbReference type="Proteomes" id="UP001237642">
    <property type="component" value="Unassembled WGS sequence"/>
</dbReference>
<proteinExistence type="predicted"/>
<reference evidence="1" key="1">
    <citation type="submission" date="2023-02" db="EMBL/GenBank/DDBJ databases">
        <title>Genome of toxic invasive species Heracleum sosnowskyi carries increased number of genes despite the absence of recent whole-genome duplications.</title>
        <authorList>
            <person name="Schelkunov M."/>
            <person name="Shtratnikova V."/>
            <person name="Makarenko M."/>
            <person name="Klepikova A."/>
            <person name="Omelchenko D."/>
            <person name="Novikova G."/>
            <person name="Obukhova E."/>
            <person name="Bogdanov V."/>
            <person name="Penin A."/>
            <person name="Logacheva M."/>
        </authorList>
    </citation>
    <scope>NUCLEOTIDE SEQUENCE</scope>
    <source>
        <strain evidence="1">Hsosn_3</strain>
        <tissue evidence="1">Leaf</tissue>
    </source>
</reference>
<dbReference type="Gene3D" id="3.80.10.10">
    <property type="entry name" value="Ribonuclease Inhibitor"/>
    <property type="match status" value="1"/>
</dbReference>
<dbReference type="AlphaFoldDB" id="A0AAD8GQS2"/>
<name>A0AAD8GQS2_9APIA</name>
<dbReference type="EMBL" id="JAUIZM010000014">
    <property type="protein sequence ID" value="KAK1352896.1"/>
    <property type="molecule type" value="Genomic_DNA"/>
</dbReference>
<organism evidence="1 2">
    <name type="scientific">Heracleum sosnowskyi</name>
    <dbReference type="NCBI Taxonomy" id="360622"/>
    <lineage>
        <taxon>Eukaryota</taxon>
        <taxon>Viridiplantae</taxon>
        <taxon>Streptophyta</taxon>
        <taxon>Embryophyta</taxon>
        <taxon>Tracheophyta</taxon>
        <taxon>Spermatophyta</taxon>
        <taxon>Magnoliopsida</taxon>
        <taxon>eudicotyledons</taxon>
        <taxon>Gunneridae</taxon>
        <taxon>Pentapetalae</taxon>
        <taxon>asterids</taxon>
        <taxon>campanulids</taxon>
        <taxon>Apiales</taxon>
        <taxon>Apiaceae</taxon>
        <taxon>Apioideae</taxon>
        <taxon>apioid superclade</taxon>
        <taxon>Tordylieae</taxon>
        <taxon>Tordyliinae</taxon>
        <taxon>Heracleum</taxon>
    </lineage>
</organism>
<sequence>MQKIALFRFNLTLAIWNPKNFTYDNLYDHHEFFLHPKMINWSLRSDRCKWERVTCEQKTVEVIGLDLSCSQLVGLHHISKQVTQWLIRELEGRRYPRRALNDGESATFDEVGLSNKHHHRSRLIHQFKIPYIH</sequence>
<dbReference type="InterPro" id="IPR032675">
    <property type="entry name" value="LRR_dom_sf"/>
</dbReference>
<reference evidence="1" key="2">
    <citation type="submission" date="2023-05" db="EMBL/GenBank/DDBJ databases">
        <authorList>
            <person name="Schelkunov M.I."/>
        </authorList>
    </citation>
    <scope>NUCLEOTIDE SEQUENCE</scope>
    <source>
        <strain evidence="1">Hsosn_3</strain>
        <tissue evidence="1">Leaf</tissue>
    </source>
</reference>
<evidence type="ECO:0000313" key="1">
    <source>
        <dbReference type="EMBL" id="KAK1352896.1"/>
    </source>
</evidence>
<gene>
    <name evidence="1" type="ORF">POM88_052734</name>
</gene>
<comment type="caution">
    <text evidence="1">The sequence shown here is derived from an EMBL/GenBank/DDBJ whole genome shotgun (WGS) entry which is preliminary data.</text>
</comment>
<evidence type="ECO:0000313" key="2">
    <source>
        <dbReference type="Proteomes" id="UP001237642"/>
    </source>
</evidence>
<protein>
    <submittedName>
        <fullName evidence="1">Uncharacterized protein</fullName>
    </submittedName>
</protein>
<accession>A0AAD8GQS2</accession>
<keyword evidence="2" id="KW-1185">Reference proteome</keyword>